<dbReference type="SMART" id="SM00668">
    <property type="entry name" value="CTLH"/>
    <property type="match status" value="1"/>
</dbReference>
<evidence type="ECO:0000313" key="4">
    <source>
        <dbReference type="Proteomes" id="UP000623467"/>
    </source>
</evidence>
<dbReference type="InterPro" id="IPR006595">
    <property type="entry name" value="CTLH_C"/>
</dbReference>
<dbReference type="InterPro" id="IPR050618">
    <property type="entry name" value="Ubq-SigPath_Reg"/>
</dbReference>
<dbReference type="PROSITE" id="PS50897">
    <property type="entry name" value="CTLH"/>
    <property type="match status" value="1"/>
</dbReference>
<dbReference type="InterPro" id="IPR013144">
    <property type="entry name" value="CRA_dom"/>
</dbReference>
<dbReference type="InterPro" id="IPR006594">
    <property type="entry name" value="LisH"/>
</dbReference>
<feature type="compositionally biased region" description="Polar residues" evidence="1">
    <location>
        <begin position="74"/>
        <end position="88"/>
    </location>
</feature>
<feature type="region of interest" description="Disordered" evidence="1">
    <location>
        <begin position="1"/>
        <end position="105"/>
    </location>
</feature>
<organism evidence="3 4">
    <name type="scientific">Mycena sanguinolenta</name>
    <dbReference type="NCBI Taxonomy" id="230812"/>
    <lineage>
        <taxon>Eukaryota</taxon>
        <taxon>Fungi</taxon>
        <taxon>Dikarya</taxon>
        <taxon>Basidiomycota</taxon>
        <taxon>Agaricomycotina</taxon>
        <taxon>Agaricomycetes</taxon>
        <taxon>Agaricomycetidae</taxon>
        <taxon>Agaricales</taxon>
        <taxon>Marasmiineae</taxon>
        <taxon>Mycenaceae</taxon>
        <taxon>Mycena</taxon>
    </lineage>
</organism>
<sequence>MPPLKRQKLDEPEARDDDEKEQAEASDDDSDASGGFSGTDSSSDEGIEDMKPQKSRQTKKRKIRAAAPSAFGATLQSLLNTDAPSTLPLSLKPSITRKRNDEKLEMRAKKVLQVERKEKEDKGRITDVIGGWGVENERALRKVAQRGVVKLFNVIQQSQASASAAAEDSKAARGSGKPTLPAPVIADAKTKKNKKKDNVLGRAKEAAVEKDDFFDMIRDLNRLIMDYLVIEGYKSAAEEFCAEANLDPPVDFDSIESRMDIRDALQRGDVEDAIARVNDLNPEILDTNPQLYFHLQQQKLIEFIRHGQIAEALQFAQDELAPRGEESPEFLSELERTMALLAFDSTPTAPNGIAELLSPAQRMKTAGEVNAAILESLSQGKEVKLVQLLKLMHWGETMLEERAEFPRVESTL</sequence>
<dbReference type="GO" id="GO:0006364">
    <property type="term" value="P:rRNA processing"/>
    <property type="evidence" value="ECO:0007669"/>
    <property type="project" value="InterPro"/>
</dbReference>
<dbReference type="SMART" id="SM00667">
    <property type="entry name" value="LisH"/>
    <property type="match status" value="1"/>
</dbReference>
<dbReference type="OrthoDB" id="2415936at2759"/>
<dbReference type="SMART" id="SM00757">
    <property type="entry name" value="CRA"/>
    <property type="match status" value="1"/>
</dbReference>
<dbReference type="InterPro" id="IPR024964">
    <property type="entry name" value="CTLH/CRA"/>
</dbReference>
<evidence type="ECO:0000313" key="3">
    <source>
        <dbReference type="EMBL" id="KAF7339537.1"/>
    </source>
</evidence>
<dbReference type="PANTHER" id="PTHR12864">
    <property type="entry name" value="RAN BINDING PROTEIN 9-RELATED"/>
    <property type="match status" value="1"/>
</dbReference>
<dbReference type="EMBL" id="JACAZH010000031">
    <property type="protein sequence ID" value="KAF7339537.1"/>
    <property type="molecule type" value="Genomic_DNA"/>
</dbReference>
<feature type="compositionally biased region" description="Basic residues" evidence="1">
    <location>
        <begin position="53"/>
        <end position="64"/>
    </location>
</feature>
<accession>A0A8H7CKQ1</accession>
<protein>
    <recommendedName>
        <fullName evidence="2">CTLH domain-containing protein</fullName>
    </recommendedName>
</protein>
<dbReference type="Pfam" id="PF07890">
    <property type="entry name" value="Rrp15p"/>
    <property type="match status" value="1"/>
</dbReference>
<name>A0A8H7CKQ1_9AGAR</name>
<feature type="compositionally biased region" description="Acidic residues" evidence="1">
    <location>
        <begin position="13"/>
        <end position="31"/>
    </location>
</feature>
<dbReference type="Pfam" id="PF10607">
    <property type="entry name" value="CTLH"/>
    <property type="match status" value="1"/>
</dbReference>
<dbReference type="InterPro" id="IPR012459">
    <property type="entry name" value="Rrp15"/>
</dbReference>
<dbReference type="Proteomes" id="UP000623467">
    <property type="component" value="Unassembled WGS sequence"/>
</dbReference>
<feature type="domain" description="CTLH" evidence="2">
    <location>
        <begin position="254"/>
        <end position="311"/>
    </location>
</feature>
<proteinExistence type="predicted"/>
<evidence type="ECO:0000259" key="2">
    <source>
        <dbReference type="PROSITE" id="PS50897"/>
    </source>
</evidence>
<evidence type="ECO:0000256" key="1">
    <source>
        <dbReference type="SAM" id="MobiDB-lite"/>
    </source>
</evidence>
<gene>
    <name evidence="3" type="ORF">MSAN_02168200</name>
</gene>
<comment type="caution">
    <text evidence="3">The sequence shown here is derived from an EMBL/GenBank/DDBJ whole genome shotgun (WGS) entry which is preliminary data.</text>
</comment>
<keyword evidence="4" id="KW-1185">Reference proteome</keyword>
<dbReference type="PROSITE" id="PS50896">
    <property type="entry name" value="LISH"/>
    <property type="match status" value="1"/>
</dbReference>
<reference evidence="3" key="1">
    <citation type="submission" date="2020-05" db="EMBL/GenBank/DDBJ databases">
        <title>Mycena genomes resolve the evolution of fungal bioluminescence.</title>
        <authorList>
            <person name="Tsai I.J."/>
        </authorList>
    </citation>
    <scope>NUCLEOTIDE SEQUENCE</scope>
    <source>
        <strain evidence="3">160909Yilan</strain>
    </source>
</reference>
<dbReference type="Pfam" id="PF08513">
    <property type="entry name" value="LisH"/>
    <property type="match status" value="1"/>
</dbReference>
<dbReference type="AlphaFoldDB" id="A0A8H7CKQ1"/>
<feature type="compositionally biased region" description="Low complexity" evidence="1">
    <location>
        <begin position="32"/>
        <end position="41"/>
    </location>
</feature>